<gene>
    <name evidence="2" type="ORF">Nepgr_026414</name>
</gene>
<proteinExistence type="predicted"/>
<organism evidence="2 3">
    <name type="scientific">Nepenthes gracilis</name>
    <name type="common">Slender pitcher plant</name>
    <dbReference type="NCBI Taxonomy" id="150966"/>
    <lineage>
        <taxon>Eukaryota</taxon>
        <taxon>Viridiplantae</taxon>
        <taxon>Streptophyta</taxon>
        <taxon>Embryophyta</taxon>
        <taxon>Tracheophyta</taxon>
        <taxon>Spermatophyta</taxon>
        <taxon>Magnoliopsida</taxon>
        <taxon>eudicotyledons</taxon>
        <taxon>Gunneridae</taxon>
        <taxon>Pentapetalae</taxon>
        <taxon>Caryophyllales</taxon>
        <taxon>Nepenthaceae</taxon>
        <taxon>Nepenthes</taxon>
    </lineage>
</organism>
<evidence type="ECO:0000256" key="1">
    <source>
        <dbReference type="SAM" id="MobiDB-lite"/>
    </source>
</evidence>
<comment type="caution">
    <text evidence="2">The sequence shown here is derived from an EMBL/GenBank/DDBJ whole genome shotgun (WGS) entry which is preliminary data.</text>
</comment>
<dbReference type="PANTHER" id="PTHR35291:SF3">
    <property type="entry name" value="PROTEIN SHROOM-LIKE"/>
    <property type="match status" value="1"/>
</dbReference>
<protein>
    <submittedName>
        <fullName evidence="2">Uncharacterized protein</fullName>
    </submittedName>
</protein>
<dbReference type="EMBL" id="BSYO01000028">
    <property type="protein sequence ID" value="GMH24571.1"/>
    <property type="molecule type" value="Genomic_DNA"/>
</dbReference>
<evidence type="ECO:0000313" key="3">
    <source>
        <dbReference type="Proteomes" id="UP001279734"/>
    </source>
</evidence>
<dbReference type="Proteomes" id="UP001279734">
    <property type="component" value="Unassembled WGS sequence"/>
</dbReference>
<dbReference type="AlphaFoldDB" id="A0AAD3Y2G2"/>
<evidence type="ECO:0000313" key="2">
    <source>
        <dbReference type="EMBL" id="GMH24571.1"/>
    </source>
</evidence>
<dbReference type="PANTHER" id="PTHR35291">
    <property type="entry name" value="PROTEIN SHROOM-LIKE"/>
    <property type="match status" value="1"/>
</dbReference>
<keyword evidence="3" id="KW-1185">Reference proteome</keyword>
<name>A0AAD3Y2G2_NEPGR</name>
<feature type="region of interest" description="Disordered" evidence="1">
    <location>
        <begin position="24"/>
        <end position="47"/>
    </location>
</feature>
<accession>A0AAD3Y2G2</accession>
<reference evidence="2" key="1">
    <citation type="submission" date="2023-05" db="EMBL/GenBank/DDBJ databases">
        <title>Nepenthes gracilis genome sequencing.</title>
        <authorList>
            <person name="Fukushima K."/>
        </authorList>
    </citation>
    <scope>NUCLEOTIDE SEQUENCE</scope>
    <source>
        <strain evidence="2">SING2019-196</strain>
    </source>
</reference>
<sequence>MFRSLSTRRSYHGYDRLGIESSSPADAADGGVDMHMMKSSSSAGGVGVQMKRTVSVPAGVFDFRFSKKQGTTLELGAKEAKKASKIHPLFGLFDGKKRKKKWTARPEISRYLEYVKEGGGWNNPAMN</sequence>